<gene>
    <name evidence="1" type="ORF">ABIG07_000479</name>
</gene>
<name>A0ABV4FKQ8_9BRAD</name>
<dbReference type="EMBL" id="JBGBZJ010000002">
    <property type="protein sequence ID" value="MEY9451531.1"/>
    <property type="molecule type" value="Genomic_DNA"/>
</dbReference>
<proteinExistence type="predicted"/>
<dbReference type="RefSeq" id="WP_141382167.1">
    <property type="nucleotide sequence ID" value="NZ_CP150124.1"/>
</dbReference>
<protein>
    <submittedName>
        <fullName evidence="1">Uncharacterized protein</fullName>
    </submittedName>
</protein>
<sequence length="77" mass="8480">MTLHEYAVATFRRGAETPRAGLAIGERVAALDDLIRICPATSRERLAGKSVLELLRNWDSALEALGNLRAAVRVRHL</sequence>
<reference evidence="1 2" key="1">
    <citation type="submission" date="2024-07" db="EMBL/GenBank/DDBJ databases">
        <title>Genomic Encyclopedia of Type Strains, Phase V (KMG-V): Genome sequencing to study the core and pangenomes of soil and plant-associated prokaryotes.</title>
        <authorList>
            <person name="Whitman W."/>
        </authorList>
    </citation>
    <scope>NUCLEOTIDE SEQUENCE [LARGE SCALE GENOMIC DNA]</scope>
    <source>
        <strain evidence="1 2">USDA 152</strain>
    </source>
</reference>
<dbReference type="GeneID" id="92958832"/>
<comment type="caution">
    <text evidence="1">The sequence shown here is derived from an EMBL/GenBank/DDBJ whole genome shotgun (WGS) entry which is preliminary data.</text>
</comment>
<evidence type="ECO:0000313" key="1">
    <source>
        <dbReference type="EMBL" id="MEY9451531.1"/>
    </source>
</evidence>
<keyword evidence="2" id="KW-1185">Reference proteome</keyword>
<dbReference type="Proteomes" id="UP001565369">
    <property type="component" value="Unassembled WGS sequence"/>
</dbReference>
<organism evidence="1 2">
    <name type="scientific">Bradyrhizobium ottawaense</name>
    <dbReference type="NCBI Taxonomy" id="931866"/>
    <lineage>
        <taxon>Bacteria</taxon>
        <taxon>Pseudomonadati</taxon>
        <taxon>Pseudomonadota</taxon>
        <taxon>Alphaproteobacteria</taxon>
        <taxon>Hyphomicrobiales</taxon>
        <taxon>Nitrobacteraceae</taxon>
        <taxon>Bradyrhizobium</taxon>
    </lineage>
</organism>
<accession>A0ABV4FKQ8</accession>
<evidence type="ECO:0000313" key="2">
    <source>
        <dbReference type="Proteomes" id="UP001565369"/>
    </source>
</evidence>